<keyword evidence="3" id="KW-1185">Reference proteome</keyword>
<reference evidence="2 3" key="1">
    <citation type="submission" date="2024-03" db="EMBL/GenBank/DDBJ databases">
        <title>The genome assembly and annotation of the cricket Gryllus longicercus Weissman &amp; Gray.</title>
        <authorList>
            <person name="Szrajer S."/>
            <person name="Gray D."/>
            <person name="Ylla G."/>
        </authorList>
    </citation>
    <scope>NUCLEOTIDE SEQUENCE [LARGE SCALE GENOMIC DNA]</scope>
    <source>
        <strain evidence="2">DAG 2021-001</strain>
        <tissue evidence="2">Whole body minus gut</tissue>
    </source>
</reference>
<feature type="region of interest" description="Disordered" evidence="1">
    <location>
        <begin position="1"/>
        <end position="46"/>
    </location>
</feature>
<organism evidence="2 3">
    <name type="scientific">Gryllus longicercus</name>
    <dbReference type="NCBI Taxonomy" id="2509291"/>
    <lineage>
        <taxon>Eukaryota</taxon>
        <taxon>Metazoa</taxon>
        <taxon>Ecdysozoa</taxon>
        <taxon>Arthropoda</taxon>
        <taxon>Hexapoda</taxon>
        <taxon>Insecta</taxon>
        <taxon>Pterygota</taxon>
        <taxon>Neoptera</taxon>
        <taxon>Polyneoptera</taxon>
        <taxon>Orthoptera</taxon>
        <taxon>Ensifera</taxon>
        <taxon>Gryllidea</taxon>
        <taxon>Grylloidea</taxon>
        <taxon>Gryllidae</taxon>
        <taxon>Gryllinae</taxon>
        <taxon>Gryllus</taxon>
    </lineage>
</organism>
<sequence length="132" mass="14444">MRCKNRSPNLTDTQKSEEPSKQKEQKQNGNKCTTGVAHGGDAQKQVARARAALATRVFKCASAGRNYRRGAGCDKAASRAPAERLTRRRTRTLTPPSRPRATPHDARWGSMRLRYLGGDSHSAGSFSGEFSV</sequence>
<protein>
    <submittedName>
        <fullName evidence="2">Uncharacterized protein</fullName>
    </submittedName>
</protein>
<evidence type="ECO:0000256" key="1">
    <source>
        <dbReference type="SAM" id="MobiDB-lite"/>
    </source>
</evidence>
<feature type="compositionally biased region" description="Basic and acidic residues" evidence="1">
    <location>
        <begin position="14"/>
        <end position="26"/>
    </location>
</feature>
<accession>A0AAN9W3I4</accession>
<gene>
    <name evidence="2" type="ORF">R5R35_007597</name>
</gene>
<evidence type="ECO:0000313" key="2">
    <source>
        <dbReference type="EMBL" id="KAK7871337.1"/>
    </source>
</evidence>
<dbReference type="EMBL" id="JAZDUA010000041">
    <property type="protein sequence ID" value="KAK7871337.1"/>
    <property type="molecule type" value="Genomic_DNA"/>
</dbReference>
<dbReference type="AlphaFoldDB" id="A0AAN9W3I4"/>
<name>A0AAN9W3I4_9ORTH</name>
<comment type="caution">
    <text evidence="2">The sequence shown here is derived from an EMBL/GenBank/DDBJ whole genome shotgun (WGS) entry which is preliminary data.</text>
</comment>
<proteinExistence type="predicted"/>
<feature type="region of interest" description="Disordered" evidence="1">
    <location>
        <begin position="69"/>
        <end position="106"/>
    </location>
</feature>
<dbReference type="Proteomes" id="UP001378592">
    <property type="component" value="Unassembled WGS sequence"/>
</dbReference>
<evidence type="ECO:0000313" key="3">
    <source>
        <dbReference type="Proteomes" id="UP001378592"/>
    </source>
</evidence>
<feature type="compositionally biased region" description="Polar residues" evidence="1">
    <location>
        <begin position="1"/>
        <end position="13"/>
    </location>
</feature>